<dbReference type="PROSITE" id="PS00802">
    <property type="entry name" value="TRANSKETOLASE_2"/>
    <property type="match status" value="1"/>
</dbReference>
<feature type="binding site" evidence="11">
    <location>
        <position position="361"/>
    </location>
    <ligand>
        <name>thiamine diphosphate</name>
        <dbReference type="ChEBI" id="CHEBI:58937"/>
    </ligand>
</feature>
<gene>
    <name evidence="11 13" type="primary">dxs</name>
    <name evidence="13" type="ORF">GCM10007205_25190</name>
</gene>
<dbReference type="RefSeq" id="WP_188396693.1">
    <property type="nucleotide sequence ID" value="NZ_BMCG01000005.1"/>
</dbReference>
<dbReference type="PROSITE" id="PS00801">
    <property type="entry name" value="TRANSKETOLASE_1"/>
    <property type="match status" value="1"/>
</dbReference>
<dbReference type="Gene3D" id="3.40.50.970">
    <property type="match status" value="2"/>
</dbReference>
<evidence type="ECO:0000256" key="5">
    <source>
        <dbReference type="ARBA" id="ARBA00022723"/>
    </source>
</evidence>
<evidence type="ECO:0000313" key="13">
    <source>
        <dbReference type="EMBL" id="GGC15225.1"/>
    </source>
</evidence>
<feature type="binding site" evidence="11">
    <location>
        <position position="175"/>
    </location>
    <ligand>
        <name>thiamine diphosphate</name>
        <dbReference type="ChEBI" id="CHEBI:58937"/>
    </ligand>
</feature>
<reference evidence="13" key="2">
    <citation type="submission" date="2020-09" db="EMBL/GenBank/DDBJ databases">
        <authorList>
            <person name="Sun Q."/>
            <person name="Sedlacek I."/>
        </authorList>
    </citation>
    <scope>NUCLEOTIDE SEQUENCE</scope>
    <source>
        <strain evidence="13">CCM 7086</strain>
    </source>
</reference>
<dbReference type="GO" id="GO:0019288">
    <property type="term" value="P:isopentenyl diphosphate biosynthetic process, methylerythritol 4-phosphate pathway"/>
    <property type="evidence" value="ECO:0007669"/>
    <property type="project" value="TreeGrafter"/>
</dbReference>
<comment type="catalytic activity">
    <reaction evidence="11">
        <text>D-glyceraldehyde 3-phosphate + pyruvate + H(+) = 1-deoxy-D-xylulose 5-phosphate + CO2</text>
        <dbReference type="Rhea" id="RHEA:12605"/>
        <dbReference type="ChEBI" id="CHEBI:15361"/>
        <dbReference type="ChEBI" id="CHEBI:15378"/>
        <dbReference type="ChEBI" id="CHEBI:16526"/>
        <dbReference type="ChEBI" id="CHEBI:57792"/>
        <dbReference type="ChEBI" id="CHEBI:59776"/>
        <dbReference type="EC" id="2.2.1.7"/>
    </reaction>
</comment>
<keyword evidence="6 11" id="KW-0460">Magnesium</keyword>
<dbReference type="PANTHER" id="PTHR43322">
    <property type="entry name" value="1-D-DEOXYXYLULOSE 5-PHOSPHATE SYNTHASE-RELATED"/>
    <property type="match status" value="1"/>
</dbReference>
<dbReference type="Pfam" id="PF02780">
    <property type="entry name" value="Transketolase_C"/>
    <property type="match status" value="1"/>
</dbReference>
<feature type="binding site" evidence="11">
    <location>
        <begin position="146"/>
        <end position="147"/>
    </location>
    <ligand>
        <name>thiamine diphosphate</name>
        <dbReference type="ChEBI" id="CHEBI:58937"/>
    </ligand>
</feature>
<dbReference type="SMART" id="SM00861">
    <property type="entry name" value="Transket_pyr"/>
    <property type="match status" value="1"/>
</dbReference>
<comment type="subunit">
    <text evidence="3 11">Homodimer.</text>
</comment>
<dbReference type="InterPro" id="IPR009014">
    <property type="entry name" value="Transketo_C/PFOR_II"/>
</dbReference>
<dbReference type="InterPro" id="IPR033248">
    <property type="entry name" value="Transketolase_C"/>
</dbReference>
<feature type="domain" description="Transketolase-like pyrimidine-binding" evidence="12">
    <location>
        <begin position="310"/>
        <end position="474"/>
    </location>
</feature>
<feature type="binding site" evidence="11">
    <location>
        <begin position="114"/>
        <end position="116"/>
    </location>
    <ligand>
        <name>thiamine diphosphate</name>
        <dbReference type="ChEBI" id="CHEBI:58937"/>
    </ligand>
</feature>
<evidence type="ECO:0000256" key="10">
    <source>
        <dbReference type="ARBA" id="ARBA00055605"/>
    </source>
</evidence>
<sequence length="623" mass="66958">MDLLQTINDPADIRQLSRAQLKQLADELRAFVLESVAQTGGHLSSNLGTVELTIALHCVFNTPEDRIVWDVGHQTYPHKILTGRRDQMHTLRQLDGISGFPRRAESIYDTFGTAHSSTSISAALGMALAAKAKGEDRHAIAVIGDGAMTAGMAFEAMNNAGIHDDCNLLVVLNDNDMSISPPVGALNRYLARLMSGQFYAAAKNVGKSVLPAPVRELARRFEEHAKGMIVPATMFEEFGFNYIGPIDGHDLDSLIPTLENIKHLKGPQFLHVVTRKGQGYKLAEADPVLYHGPGKFDPAEGIKPAAAKKVTYTSVFGDWLCDMAAADQRLIGITPAMREGSGMVEFERRFPDRYHDVGIAEQHAVTFAGGMACEGLKPVVAIYSTFLQRAYDQLIHDVALQNLDVTFALDRSGLVGADGATHAGNYDIAFLRCIPNMIVMAASDENECRRMLSTGFQYNGPAAVRYPRGGGVGAKVGNDLDTIALGTGEVRREGKGVAILAFGTMVAPSVAAGEALDATVVNMRFIKPLDMELVRKLAETHDALVTVEEGCLMGGAGAAVAEALAAEGIVKPLLNLGLPDQFIDHGDAAQLLAMCGLDAKGIEASIRQRFDKGEPRLVVNNKQ</sequence>
<comment type="cofactor">
    <cofactor evidence="11">
        <name>Mg(2+)</name>
        <dbReference type="ChEBI" id="CHEBI:18420"/>
    </cofactor>
    <text evidence="11">Binds 1 Mg(2+) ion per subunit.</text>
</comment>
<dbReference type="Proteomes" id="UP000620266">
    <property type="component" value="Unassembled WGS sequence"/>
</dbReference>
<feature type="binding site" evidence="11">
    <location>
        <position position="145"/>
    </location>
    <ligand>
        <name>Mg(2+)</name>
        <dbReference type="ChEBI" id="CHEBI:18420"/>
    </ligand>
</feature>
<evidence type="ECO:0000256" key="4">
    <source>
        <dbReference type="ARBA" id="ARBA00022679"/>
    </source>
</evidence>
<dbReference type="Pfam" id="PF13292">
    <property type="entry name" value="DXP_synthase_N"/>
    <property type="match status" value="1"/>
</dbReference>
<comment type="cofactor">
    <cofactor evidence="11">
        <name>thiamine diphosphate</name>
        <dbReference type="ChEBI" id="CHEBI:58937"/>
    </cofactor>
    <text evidence="11">Binds 1 thiamine pyrophosphate per subunit.</text>
</comment>
<dbReference type="SUPFAM" id="SSF52922">
    <property type="entry name" value="TK C-terminal domain-like"/>
    <property type="match status" value="1"/>
</dbReference>
<keyword evidence="14" id="KW-1185">Reference proteome</keyword>
<keyword evidence="9 11" id="KW-0414">Isoprene biosynthesis</keyword>
<dbReference type="GO" id="GO:0005829">
    <property type="term" value="C:cytosol"/>
    <property type="evidence" value="ECO:0007669"/>
    <property type="project" value="TreeGrafter"/>
</dbReference>
<reference evidence="13" key="1">
    <citation type="journal article" date="2014" name="Int. J. Syst. Evol. Microbiol.">
        <title>Complete genome sequence of Corynebacterium casei LMG S-19264T (=DSM 44701T), isolated from a smear-ripened cheese.</title>
        <authorList>
            <consortium name="US DOE Joint Genome Institute (JGI-PGF)"/>
            <person name="Walter F."/>
            <person name="Albersmeier A."/>
            <person name="Kalinowski J."/>
            <person name="Ruckert C."/>
        </authorList>
    </citation>
    <scope>NUCLEOTIDE SEQUENCE</scope>
    <source>
        <strain evidence="13">CCM 7086</strain>
    </source>
</reference>
<dbReference type="InterPro" id="IPR005477">
    <property type="entry name" value="Dxylulose-5-P_synthase"/>
</dbReference>
<evidence type="ECO:0000256" key="7">
    <source>
        <dbReference type="ARBA" id="ARBA00022977"/>
    </source>
</evidence>
<name>A0A8J2UPD9_9BURK</name>
<feature type="binding site" evidence="11">
    <location>
        <position position="73"/>
    </location>
    <ligand>
        <name>thiamine diphosphate</name>
        <dbReference type="ChEBI" id="CHEBI:58937"/>
    </ligand>
</feature>
<dbReference type="PANTHER" id="PTHR43322:SF5">
    <property type="entry name" value="1-DEOXY-D-XYLULOSE-5-PHOSPHATE SYNTHASE, CHLOROPLASTIC"/>
    <property type="match status" value="1"/>
</dbReference>
<dbReference type="InterPro" id="IPR020826">
    <property type="entry name" value="Transketolase_BS"/>
</dbReference>
<evidence type="ECO:0000256" key="1">
    <source>
        <dbReference type="ARBA" id="ARBA00004980"/>
    </source>
</evidence>
<evidence type="ECO:0000256" key="11">
    <source>
        <dbReference type="HAMAP-Rule" id="MF_00315"/>
    </source>
</evidence>
<dbReference type="Gene3D" id="3.40.50.920">
    <property type="match status" value="1"/>
</dbReference>
<evidence type="ECO:0000256" key="3">
    <source>
        <dbReference type="ARBA" id="ARBA00011738"/>
    </source>
</evidence>
<dbReference type="GO" id="GO:0009228">
    <property type="term" value="P:thiamine biosynthetic process"/>
    <property type="evidence" value="ECO:0007669"/>
    <property type="project" value="UniProtKB-UniRule"/>
</dbReference>
<evidence type="ECO:0000313" key="14">
    <source>
        <dbReference type="Proteomes" id="UP000620266"/>
    </source>
</evidence>
<dbReference type="FunFam" id="3.40.50.970:FF:000005">
    <property type="entry name" value="1-deoxy-D-xylulose-5-phosphate synthase"/>
    <property type="match status" value="1"/>
</dbReference>
<dbReference type="GO" id="GO:0016114">
    <property type="term" value="P:terpenoid biosynthetic process"/>
    <property type="evidence" value="ECO:0007669"/>
    <property type="project" value="UniProtKB-UniRule"/>
</dbReference>
<comment type="caution">
    <text evidence="13">The sequence shown here is derived from an EMBL/GenBank/DDBJ whole genome shotgun (WGS) entry which is preliminary data.</text>
</comment>
<proteinExistence type="inferred from homology"/>
<dbReference type="EC" id="2.2.1.7" evidence="11"/>
<dbReference type="InterPro" id="IPR049557">
    <property type="entry name" value="Transketolase_CS"/>
</dbReference>
<dbReference type="CDD" id="cd07033">
    <property type="entry name" value="TPP_PYR_DXS_TK_like"/>
    <property type="match status" value="1"/>
</dbReference>
<feature type="binding site" evidence="11">
    <location>
        <position position="280"/>
    </location>
    <ligand>
        <name>thiamine diphosphate</name>
        <dbReference type="ChEBI" id="CHEBI:58937"/>
    </ligand>
</feature>
<evidence type="ECO:0000256" key="6">
    <source>
        <dbReference type="ARBA" id="ARBA00022842"/>
    </source>
</evidence>
<dbReference type="InterPro" id="IPR005475">
    <property type="entry name" value="Transketolase-like_Pyr-bd"/>
</dbReference>
<comment type="pathway">
    <text evidence="1 11">Metabolic intermediate biosynthesis; 1-deoxy-D-xylulose 5-phosphate biosynthesis; 1-deoxy-D-xylulose 5-phosphate from D-glyceraldehyde 3-phosphate and pyruvate: step 1/1.</text>
</comment>
<dbReference type="UniPathway" id="UPA00064">
    <property type="reaction ID" value="UER00091"/>
</dbReference>
<evidence type="ECO:0000256" key="8">
    <source>
        <dbReference type="ARBA" id="ARBA00023052"/>
    </source>
</evidence>
<comment type="similarity">
    <text evidence="2 11">Belongs to the transketolase family. DXPS subfamily.</text>
</comment>
<keyword evidence="4 11" id="KW-0808">Transferase</keyword>
<dbReference type="HAMAP" id="MF_00315">
    <property type="entry name" value="DXP_synth"/>
    <property type="match status" value="1"/>
</dbReference>
<dbReference type="NCBIfam" id="NF003933">
    <property type="entry name" value="PRK05444.2-2"/>
    <property type="match status" value="1"/>
</dbReference>
<dbReference type="Pfam" id="PF02779">
    <property type="entry name" value="Transket_pyr"/>
    <property type="match status" value="1"/>
</dbReference>
<evidence type="ECO:0000256" key="9">
    <source>
        <dbReference type="ARBA" id="ARBA00023229"/>
    </source>
</evidence>
<dbReference type="GO" id="GO:0008661">
    <property type="term" value="F:1-deoxy-D-xylulose-5-phosphate synthase activity"/>
    <property type="evidence" value="ECO:0007669"/>
    <property type="project" value="UniProtKB-UniRule"/>
</dbReference>
<accession>A0A8J2UPD9</accession>
<dbReference type="NCBIfam" id="TIGR00204">
    <property type="entry name" value="dxs"/>
    <property type="match status" value="1"/>
</dbReference>
<feature type="binding site" evidence="11">
    <location>
        <position position="175"/>
    </location>
    <ligand>
        <name>Mg(2+)</name>
        <dbReference type="ChEBI" id="CHEBI:18420"/>
    </ligand>
</feature>
<evidence type="ECO:0000259" key="12">
    <source>
        <dbReference type="SMART" id="SM00861"/>
    </source>
</evidence>
<dbReference type="AlphaFoldDB" id="A0A8J2UPD9"/>
<dbReference type="GO" id="GO:0000287">
    <property type="term" value="F:magnesium ion binding"/>
    <property type="evidence" value="ECO:0007669"/>
    <property type="project" value="UniProtKB-UniRule"/>
</dbReference>
<dbReference type="InterPro" id="IPR029061">
    <property type="entry name" value="THDP-binding"/>
</dbReference>
<keyword evidence="7 11" id="KW-0784">Thiamine biosynthesis</keyword>
<organism evidence="13 14">
    <name type="scientific">Oxalicibacterium flavum</name>
    <dbReference type="NCBI Taxonomy" id="179467"/>
    <lineage>
        <taxon>Bacteria</taxon>
        <taxon>Pseudomonadati</taxon>
        <taxon>Pseudomonadota</taxon>
        <taxon>Betaproteobacteria</taxon>
        <taxon>Burkholderiales</taxon>
        <taxon>Oxalobacteraceae</taxon>
        <taxon>Oxalicibacterium</taxon>
    </lineage>
</organism>
<dbReference type="CDD" id="cd02007">
    <property type="entry name" value="TPP_DXS"/>
    <property type="match status" value="1"/>
</dbReference>
<dbReference type="GO" id="GO:0030976">
    <property type="term" value="F:thiamine pyrophosphate binding"/>
    <property type="evidence" value="ECO:0007669"/>
    <property type="project" value="UniProtKB-UniRule"/>
</dbReference>
<dbReference type="EMBL" id="BMCG01000005">
    <property type="protein sequence ID" value="GGC15225.1"/>
    <property type="molecule type" value="Genomic_DNA"/>
</dbReference>
<dbReference type="SUPFAM" id="SSF52518">
    <property type="entry name" value="Thiamin diphosphate-binding fold (THDP-binding)"/>
    <property type="match status" value="2"/>
</dbReference>
<keyword evidence="5 11" id="KW-0479">Metal-binding</keyword>
<evidence type="ECO:0000256" key="2">
    <source>
        <dbReference type="ARBA" id="ARBA00011081"/>
    </source>
</evidence>
<dbReference type="FunFam" id="3.40.50.920:FF:000002">
    <property type="entry name" value="1-deoxy-D-xylulose-5-phosphate synthase"/>
    <property type="match status" value="1"/>
</dbReference>
<protein>
    <recommendedName>
        <fullName evidence="11">1-deoxy-D-xylulose-5-phosphate synthase</fullName>
        <ecNumber evidence="11">2.2.1.7</ecNumber>
    </recommendedName>
    <alternativeName>
        <fullName evidence="11">1-deoxyxylulose-5-phosphate synthase</fullName>
        <shortName evidence="11">DXP synthase</shortName>
        <shortName evidence="11">DXPS</shortName>
    </alternativeName>
</protein>
<keyword evidence="8 11" id="KW-0786">Thiamine pyrophosphate</keyword>
<comment type="function">
    <text evidence="10 11">Catalyzes the acyloin condensation reaction between C atoms 2 and 3 of pyruvate and glyceraldehyde 3-phosphate to yield 1-deoxy-D-xylulose-5-phosphate (DXP).</text>
</comment>